<dbReference type="InterPro" id="IPR036259">
    <property type="entry name" value="MFS_trans_sf"/>
</dbReference>
<dbReference type="SUPFAM" id="SSF103473">
    <property type="entry name" value="MFS general substrate transporter"/>
    <property type="match status" value="1"/>
</dbReference>
<keyword evidence="2" id="KW-1133">Transmembrane helix</keyword>
<feature type="transmembrane region" description="Helical" evidence="2">
    <location>
        <begin position="93"/>
        <end position="113"/>
    </location>
</feature>
<evidence type="ECO:0000256" key="2">
    <source>
        <dbReference type="SAM" id="Phobius"/>
    </source>
</evidence>
<dbReference type="AlphaFoldDB" id="A0A813KDR3"/>
<accession>A0A813KDR3</accession>
<evidence type="ECO:0000313" key="3">
    <source>
        <dbReference type="EMBL" id="CAE8704447.1"/>
    </source>
</evidence>
<comment type="caution">
    <text evidence="3">The sequence shown here is derived from an EMBL/GenBank/DDBJ whole genome shotgun (WGS) entry which is preliminary data.</text>
</comment>
<dbReference type="Proteomes" id="UP000626109">
    <property type="component" value="Unassembled WGS sequence"/>
</dbReference>
<gene>
    <name evidence="3" type="ORF">PGLA2088_LOCUS33176</name>
</gene>
<dbReference type="EMBL" id="CAJNNW010030781">
    <property type="protein sequence ID" value="CAE8704447.1"/>
    <property type="molecule type" value="Genomic_DNA"/>
</dbReference>
<dbReference type="Gene3D" id="1.20.1250.20">
    <property type="entry name" value="MFS general substrate transporter like domains"/>
    <property type="match status" value="1"/>
</dbReference>
<evidence type="ECO:0000313" key="4">
    <source>
        <dbReference type="Proteomes" id="UP000626109"/>
    </source>
</evidence>
<feature type="non-terminal residue" evidence="3">
    <location>
        <position position="1"/>
    </location>
</feature>
<feature type="transmembrane region" description="Helical" evidence="2">
    <location>
        <begin position="58"/>
        <end position="81"/>
    </location>
</feature>
<protein>
    <submittedName>
        <fullName evidence="3">Uncharacterized protein</fullName>
    </submittedName>
</protein>
<keyword evidence="2" id="KW-0812">Transmembrane</keyword>
<name>A0A813KDR3_POLGL</name>
<proteinExistence type="predicted"/>
<reference evidence="3" key="1">
    <citation type="submission" date="2021-02" db="EMBL/GenBank/DDBJ databases">
        <authorList>
            <person name="Dougan E. K."/>
            <person name="Rhodes N."/>
            <person name="Thang M."/>
            <person name="Chan C."/>
        </authorList>
    </citation>
    <scope>NUCLEOTIDE SEQUENCE</scope>
</reference>
<sequence length="122" mass="12793">EKGMACPMPCGDSPMSAGPSQGATGSSPDHVPDEGAPSPRSLAAAEEEKRQASSLLQFLLCLISSLEGADMMLLPAVFYALQRDLGLSLNDLALMSLFQGLCQAIAAPFWGILADRGILTRK</sequence>
<feature type="compositionally biased region" description="Polar residues" evidence="1">
    <location>
        <begin position="18"/>
        <end position="27"/>
    </location>
</feature>
<keyword evidence="2" id="KW-0472">Membrane</keyword>
<organism evidence="3 4">
    <name type="scientific">Polarella glacialis</name>
    <name type="common">Dinoflagellate</name>
    <dbReference type="NCBI Taxonomy" id="89957"/>
    <lineage>
        <taxon>Eukaryota</taxon>
        <taxon>Sar</taxon>
        <taxon>Alveolata</taxon>
        <taxon>Dinophyceae</taxon>
        <taxon>Suessiales</taxon>
        <taxon>Suessiaceae</taxon>
        <taxon>Polarella</taxon>
    </lineage>
</organism>
<feature type="region of interest" description="Disordered" evidence="1">
    <location>
        <begin position="1"/>
        <end position="48"/>
    </location>
</feature>
<evidence type="ECO:0000256" key="1">
    <source>
        <dbReference type="SAM" id="MobiDB-lite"/>
    </source>
</evidence>
<feature type="non-terminal residue" evidence="3">
    <location>
        <position position="122"/>
    </location>
</feature>